<dbReference type="Gramene" id="Manes.13G117700.6.v8.1">
    <property type="protein sequence ID" value="Manes.13G117700.6.v8.1.CDS.1"/>
    <property type="gene ID" value="Manes.13G117700.v8.1"/>
</dbReference>
<keyword evidence="2" id="KW-0723">Serine/threonine-protein kinase</keyword>
<dbReference type="AlphaFoldDB" id="A0A251JIM3"/>
<keyword evidence="6 12" id="KW-0547">Nucleotide-binding</keyword>
<dbReference type="CDD" id="cd14066">
    <property type="entry name" value="STKc_IRAK"/>
    <property type="match status" value="1"/>
</dbReference>
<dbReference type="PROSITE" id="PS50011">
    <property type="entry name" value="PROTEIN_KINASE_DOM"/>
    <property type="match status" value="1"/>
</dbReference>
<dbReference type="Gramene" id="Manes.13G117700.5.v8.1">
    <property type="protein sequence ID" value="Manes.13G117700.5.v8.1.CDS.1"/>
    <property type="gene ID" value="Manes.13G117700.v8.1"/>
</dbReference>
<dbReference type="InterPro" id="IPR000719">
    <property type="entry name" value="Prot_kinase_dom"/>
</dbReference>
<dbReference type="Gene3D" id="1.10.510.10">
    <property type="entry name" value="Transferase(Phosphotransferase) domain 1"/>
    <property type="match status" value="1"/>
</dbReference>
<evidence type="ECO:0000256" key="4">
    <source>
        <dbReference type="ARBA" id="ARBA00022692"/>
    </source>
</evidence>
<dbReference type="PROSITE" id="PS00107">
    <property type="entry name" value="PROTEIN_KINASE_ATP"/>
    <property type="match status" value="1"/>
</dbReference>
<dbReference type="InterPro" id="IPR024788">
    <property type="entry name" value="Malectin-like_Carb-bd_dom"/>
</dbReference>
<reference evidence="15 16" key="1">
    <citation type="submission" date="2016-02" db="EMBL/GenBank/DDBJ databases">
        <title>WGS assembly of Manihot esculenta.</title>
        <authorList>
            <person name="Bredeson J.V."/>
            <person name="Prochnik S.E."/>
            <person name="Lyons J.B."/>
            <person name="Schmutz J."/>
            <person name="Grimwood J."/>
            <person name="Vrebalov J."/>
            <person name="Bart R.S."/>
            <person name="Amuge T."/>
            <person name="Ferguson M.E."/>
            <person name="Green R."/>
            <person name="Putnam N."/>
            <person name="Stites J."/>
            <person name="Rounsley S."/>
            <person name="Rokhsar D.S."/>
        </authorList>
    </citation>
    <scope>NUCLEOTIDE SEQUENCE [LARGE SCALE GENOMIC DNA]</scope>
    <source>
        <strain evidence="16">cv. AM560-2</strain>
        <tissue evidence="15">Leaf</tissue>
    </source>
</reference>
<evidence type="ECO:0000256" key="12">
    <source>
        <dbReference type="PROSITE-ProRule" id="PRU10141"/>
    </source>
</evidence>
<evidence type="ECO:0000259" key="14">
    <source>
        <dbReference type="PROSITE" id="PS50011"/>
    </source>
</evidence>
<feature type="transmembrane region" description="Helical" evidence="13">
    <location>
        <begin position="431"/>
        <end position="453"/>
    </location>
</feature>
<accession>A0A251JIM3</accession>
<dbReference type="PANTHER" id="PTHR45631">
    <property type="entry name" value="OS07G0107800 PROTEIN-RELATED"/>
    <property type="match status" value="1"/>
</dbReference>
<evidence type="ECO:0000256" key="13">
    <source>
        <dbReference type="SAM" id="Phobius"/>
    </source>
</evidence>
<evidence type="ECO:0000256" key="5">
    <source>
        <dbReference type="ARBA" id="ARBA00022729"/>
    </source>
</evidence>
<evidence type="ECO:0000313" key="16">
    <source>
        <dbReference type="Proteomes" id="UP000091857"/>
    </source>
</evidence>
<keyword evidence="16" id="KW-1185">Reference proteome</keyword>
<keyword evidence="10 13" id="KW-0472">Membrane</keyword>
<protein>
    <recommendedName>
        <fullName evidence="14">Protein kinase domain-containing protein</fullName>
    </recommendedName>
</protein>
<evidence type="ECO:0000256" key="8">
    <source>
        <dbReference type="ARBA" id="ARBA00022840"/>
    </source>
</evidence>
<dbReference type="Pfam" id="PF12819">
    <property type="entry name" value="Malectin_like"/>
    <property type="match status" value="1"/>
</dbReference>
<dbReference type="PANTHER" id="PTHR45631:SF207">
    <property type="entry name" value="LRR RECEPTOR-LIKE SERINE_THREONINE-PROTEIN KINASE MEE39-RELATED"/>
    <property type="match status" value="1"/>
</dbReference>
<comment type="subcellular location">
    <subcellularLocation>
        <location evidence="1">Membrane</location>
        <topology evidence="1">Single-pass type I membrane protein</topology>
    </subcellularLocation>
</comment>
<keyword evidence="8 12" id="KW-0067">ATP-binding</keyword>
<dbReference type="GO" id="GO:0004674">
    <property type="term" value="F:protein serine/threonine kinase activity"/>
    <property type="evidence" value="ECO:0007669"/>
    <property type="project" value="UniProtKB-KW"/>
</dbReference>
<keyword evidence="9 13" id="KW-1133">Transmembrane helix</keyword>
<dbReference type="Pfam" id="PF07714">
    <property type="entry name" value="PK_Tyr_Ser-Thr"/>
    <property type="match status" value="1"/>
</dbReference>
<keyword evidence="5" id="KW-0732">Signal</keyword>
<dbReference type="Proteomes" id="UP000091857">
    <property type="component" value="Chromosome 13"/>
</dbReference>
<evidence type="ECO:0000256" key="11">
    <source>
        <dbReference type="ARBA" id="ARBA00023180"/>
    </source>
</evidence>
<dbReference type="InterPro" id="IPR001245">
    <property type="entry name" value="Ser-Thr/Tyr_kinase_cat_dom"/>
</dbReference>
<dbReference type="EMBL" id="CM004399">
    <property type="protein sequence ID" value="OAY33710.1"/>
    <property type="molecule type" value="Genomic_DNA"/>
</dbReference>
<evidence type="ECO:0000256" key="9">
    <source>
        <dbReference type="ARBA" id="ARBA00022989"/>
    </source>
</evidence>
<dbReference type="SUPFAM" id="SSF56112">
    <property type="entry name" value="Protein kinase-like (PK-like)"/>
    <property type="match status" value="1"/>
</dbReference>
<evidence type="ECO:0000313" key="15">
    <source>
        <dbReference type="EMBL" id="OAY33710.1"/>
    </source>
</evidence>
<dbReference type="FunFam" id="2.60.120.430:FF:000005">
    <property type="entry name" value="Putative receptor-like protein kinase"/>
    <property type="match status" value="1"/>
</dbReference>
<dbReference type="SMART" id="SM00220">
    <property type="entry name" value="S_TKc"/>
    <property type="match status" value="1"/>
</dbReference>
<dbReference type="GO" id="GO:0005524">
    <property type="term" value="F:ATP binding"/>
    <property type="evidence" value="ECO:0007669"/>
    <property type="project" value="UniProtKB-UniRule"/>
</dbReference>
<dbReference type="Gramene" id="Manes.13G117700.7.v8.1">
    <property type="protein sequence ID" value="Manes.13G117700.7.v8.1.CDS.1"/>
    <property type="gene ID" value="Manes.13G117700.v8.1"/>
</dbReference>
<dbReference type="OrthoDB" id="1928639at2759"/>
<organism evidence="15 16">
    <name type="scientific">Manihot esculenta</name>
    <name type="common">Cassava</name>
    <name type="synonym">Jatropha manihot</name>
    <dbReference type="NCBI Taxonomy" id="3983"/>
    <lineage>
        <taxon>Eukaryota</taxon>
        <taxon>Viridiplantae</taxon>
        <taxon>Streptophyta</taxon>
        <taxon>Embryophyta</taxon>
        <taxon>Tracheophyta</taxon>
        <taxon>Spermatophyta</taxon>
        <taxon>Magnoliopsida</taxon>
        <taxon>eudicotyledons</taxon>
        <taxon>Gunneridae</taxon>
        <taxon>Pentapetalae</taxon>
        <taxon>rosids</taxon>
        <taxon>fabids</taxon>
        <taxon>Malpighiales</taxon>
        <taxon>Euphorbiaceae</taxon>
        <taxon>Crotonoideae</taxon>
        <taxon>Manihoteae</taxon>
        <taxon>Manihot</taxon>
    </lineage>
</organism>
<evidence type="ECO:0000256" key="2">
    <source>
        <dbReference type="ARBA" id="ARBA00022527"/>
    </source>
</evidence>
<evidence type="ECO:0000256" key="10">
    <source>
        <dbReference type="ARBA" id="ARBA00023136"/>
    </source>
</evidence>
<dbReference type="FunFam" id="2.60.120.430:FF:000013">
    <property type="entry name" value="Putative receptor-like protein kinase"/>
    <property type="match status" value="1"/>
</dbReference>
<dbReference type="PROSITE" id="PS00108">
    <property type="entry name" value="PROTEIN_KINASE_ST"/>
    <property type="match status" value="1"/>
</dbReference>
<name>A0A251JIM3_MANES</name>
<sequence>MIVHHHLYLFFPLPDADYLPPSEKKKQHLLPISMEKLQPWQTLFNLFTILTIQFCCLSLPSSGYTPPDKYFINCGSESPVSPENGRSFVGDLSYCKVDSSKVVKDSSQSENTSLYQTARVFDKSSLCHFDIDERGTYIVRLHFFAFSSGDANLSSALFNVHASGFILLSNFSVSLSNSPIIKEFLLTIDSGNFVIDFIPSRKSSLAFINAIEVFLAPESFIPDDATQITAAESKGNFSGLLSQGLHTIHRINVGGSKLTADNDSLWRNWIPDDNFLTYPETAKNSSFFQGPLVVGLQNTEFIASSFVYKTAKELKQTNFSNITWGFNVRKNSQHLVRVHFCDIISTQLGAVQFTFHIYSNFSKNINSYYITGLNASPFYFDFVVKSDNSGFINVSVHQRNDSELRNAFLNGLEIMEMLEKSDKPRKKTQPIVVGSIVAVIFVVVLIVSFLFMLKFKREKSYKTSGRPFSMPIYGGSSQNWLAERTAKMHIASDLKLALKIPYVEIQRATKNFSSKLLIGEGGFGKVYKGTLRDGVKVAVKRSEPGHGQGVLEFQTEIMVLSQIRHRHLVSLIGYCDEWSEMILVYEFMEKGTLRDHLYTSDTDSEKSTSRSELSWEQRLKICIGSAKGLHYLHTGLASRIIHRDVKSTNILLNEDYTAKVADFGLSKSGPVDPDENTGVKGSFGYLDPEYFMTQQLTEKSDVYSFGVVLLEVLCARPAILTTDRREEVNLAEWGMLWQKKGELEKIIDPALVGAINSSSLRIFGETAEKCLRPNSPERPMMHDVLWDLEFALKLQETSMHGDIDDESMNSTSLELAFHAVHHLPSHRAPAEEGDSFPGGDDSRIAMASGVFSQLKINAGR</sequence>
<proteinExistence type="predicted"/>
<feature type="domain" description="Protein kinase" evidence="14">
    <location>
        <begin position="512"/>
        <end position="791"/>
    </location>
</feature>
<evidence type="ECO:0000256" key="6">
    <source>
        <dbReference type="ARBA" id="ARBA00022741"/>
    </source>
</evidence>
<dbReference type="Gramene" id="Manes.13G117700.3.v8.1">
    <property type="protein sequence ID" value="Manes.13G117700.3.v8.1.CDS.1"/>
    <property type="gene ID" value="Manes.13G117700.v8.1"/>
</dbReference>
<dbReference type="InterPro" id="IPR017441">
    <property type="entry name" value="Protein_kinase_ATP_BS"/>
</dbReference>
<evidence type="ECO:0000256" key="1">
    <source>
        <dbReference type="ARBA" id="ARBA00004479"/>
    </source>
</evidence>
<dbReference type="GO" id="GO:0004672">
    <property type="term" value="F:protein kinase activity"/>
    <property type="evidence" value="ECO:0000318"/>
    <property type="project" value="GO_Central"/>
</dbReference>
<dbReference type="FunFam" id="1.10.510.10:FF:000252">
    <property type="entry name" value="Receptor-like protein kinase FERONIA"/>
    <property type="match status" value="1"/>
</dbReference>
<feature type="binding site" evidence="12">
    <location>
        <position position="540"/>
    </location>
    <ligand>
        <name>ATP</name>
        <dbReference type="ChEBI" id="CHEBI:30616"/>
    </ligand>
</feature>
<keyword evidence="11" id="KW-0325">Glycoprotein</keyword>
<dbReference type="Gene3D" id="3.30.200.20">
    <property type="entry name" value="Phosphorylase Kinase, domain 1"/>
    <property type="match status" value="1"/>
</dbReference>
<dbReference type="Gramene" id="Manes.13G117700.8.v8.1">
    <property type="protein sequence ID" value="Manes.13G117700.8.v8.1.CDS.1"/>
    <property type="gene ID" value="Manes.13G117700.v8.1"/>
</dbReference>
<dbReference type="Gene3D" id="2.60.120.430">
    <property type="entry name" value="Galactose-binding lectin"/>
    <property type="match status" value="2"/>
</dbReference>
<keyword evidence="7" id="KW-0418">Kinase</keyword>
<keyword evidence="3" id="KW-0808">Transferase</keyword>
<evidence type="ECO:0000256" key="7">
    <source>
        <dbReference type="ARBA" id="ARBA00022777"/>
    </source>
</evidence>
<dbReference type="Gramene" id="Manes.13G117700.4.v8.1">
    <property type="protein sequence ID" value="Manes.13G117700.4.v8.1.CDS.1"/>
    <property type="gene ID" value="Manes.13G117700.v8.1"/>
</dbReference>
<evidence type="ECO:0000256" key="3">
    <source>
        <dbReference type="ARBA" id="ARBA00022679"/>
    </source>
</evidence>
<dbReference type="GO" id="GO:0005886">
    <property type="term" value="C:plasma membrane"/>
    <property type="evidence" value="ECO:0000318"/>
    <property type="project" value="GO_Central"/>
</dbReference>
<gene>
    <name evidence="15" type="ORF">MANES_13G117700</name>
</gene>
<dbReference type="InterPro" id="IPR008271">
    <property type="entry name" value="Ser/Thr_kinase_AS"/>
</dbReference>
<keyword evidence="4 13" id="KW-0812">Transmembrane</keyword>
<dbReference type="EMBL" id="CM004399">
    <property type="protein sequence ID" value="OAY33709.1"/>
    <property type="molecule type" value="Genomic_DNA"/>
</dbReference>
<dbReference type="InterPro" id="IPR011009">
    <property type="entry name" value="Kinase-like_dom_sf"/>
</dbReference>
<dbReference type="FunFam" id="3.30.200.20:FF:000039">
    <property type="entry name" value="receptor-like protein kinase FERONIA"/>
    <property type="match status" value="1"/>
</dbReference>